<organism evidence="1 2">
    <name type="scientific">Flavobacterium piscisymbiosum</name>
    <dbReference type="NCBI Taxonomy" id="2893753"/>
    <lineage>
        <taxon>Bacteria</taxon>
        <taxon>Pseudomonadati</taxon>
        <taxon>Bacteroidota</taxon>
        <taxon>Flavobacteriia</taxon>
        <taxon>Flavobacteriales</taxon>
        <taxon>Flavobacteriaceae</taxon>
        <taxon>Flavobacterium</taxon>
    </lineage>
</organism>
<reference evidence="1" key="1">
    <citation type="submission" date="2021-11" db="EMBL/GenBank/DDBJ databases">
        <title>Description of novel Flavobacterium species.</title>
        <authorList>
            <person name="Saticioglu I.B."/>
            <person name="Ay H."/>
            <person name="Altun S."/>
            <person name="Duman M."/>
        </authorList>
    </citation>
    <scope>NUCLEOTIDE SEQUENCE</scope>
    <source>
        <strain evidence="1">F-30</strain>
    </source>
</reference>
<accession>A0ABS8MD98</accession>
<gene>
    <name evidence="1" type="ORF">LNP81_09960</name>
</gene>
<dbReference type="RefSeq" id="WP_230035437.1">
    <property type="nucleotide sequence ID" value="NZ_JAJJMM010000001.1"/>
</dbReference>
<dbReference type="Proteomes" id="UP001430679">
    <property type="component" value="Unassembled WGS sequence"/>
</dbReference>
<dbReference type="EMBL" id="JAJJMM010000001">
    <property type="protein sequence ID" value="MCC9063318.1"/>
    <property type="molecule type" value="Genomic_DNA"/>
</dbReference>
<evidence type="ECO:0000313" key="2">
    <source>
        <dbReference type="Proteomes" id="UP001430679"/>
    </source>
</evidence>
<evidence type="ECO:0000313" key="1">
    <source>
        <dbReference type="EMBL" id="MCC9063318.1"/>
    </source>
</evidence>
<keyword evidence="2" id="KW-1185">Reference proteome</keyword>
<protein>
    <submittedName>
        <fullName evidence="1">Uncharacterized protein</fullName>
    </submittedName>
</protein>
<sequence length="305" mass="35870">MNYILVIILLLFSTVYSQDNVDSSFIFSKYEHFDYEKNGDKIRGILKEDNEVQIICLGYSKYISLKNNEINCYTICKHTIMNIIKLDNIDAINCKKLIDTLVSIDPTKITNEIDKEGNRTIVMDGGEFEVSVYKSNKTLKLYSYSPNTYMEDKFPFAENRKTFLNSYLNLTRYFYDKEFERVKSLDTIYLFIKRGKNVQYIADINKLKNIRQENYFFNFNCSSGQFINLNRFSSIEPTNTFYKKKSFLKTNSDKILHSDYLQKFTQCDLEQLINSNTKKVFIIDKDEIKGGKIKIKEVKGGTYCF</sequence>
<name>A0ABS8MD98_9FLAO</name>
<proteinExistence type="predicted"/>
<comment type="caution">
    <text evidence="1">The sequence shown here is derived from an EMBL/GenBank/DDBJ whole genome shotgun (WGS) entry which is preliminary data.</text>
</comment>